<name>A0AAE4V6Q3_MYCFO</name>
<protein>
    <submittedName>
        <fullName evidence="2">Uncharacterized protein</fullName>
    </submittedName>
</protein>
<dbReference type="AlphaFoldDB" id="A0AAE4V6Q3"/>
<reference evidence="2" key="1">
    <citation type="submission" date="2023-10" db="EMBL/GenBank/DDBJ databases">
        <title>Mycolicibacterium fortuitum clinical isolates causing pulmonary infections in humans.</title>
        <authorList>
            <person name="Mejia-Ponce P.M."/>
            <person name="Zenteno-Cuevas R."/>
            <person name="Licona-Cassani C."/>
        </authorList>
    </citation>
    <scope>NUCLEOTIDE SEQUENCE</scope>
    <source>
        <strain evidence="2">M8</strain>
    </source>
</reference>
<evidence type="ECO:0000313" key="2">
    <source>
        <dbReference type="EMBL" id="MDV7288721.1"/>
    </source>
</evidence>
<gene>
    <name evidence="2" type="ORF">R4485_00915</name>
</gene>
<evidence type="ECO:0000313" key="3">
    <source>
        <dbReference type="Proteomes" id="UP001186041"/>
    </source>
</evidence>
<evidence type="ECO:0000256" key="1">
    <source>
        <dbReference type="SAM" id="MobiDB-lite"/>
    </source>
</evidence>
<accession>A0AAE4V6Q3</accession>
<proteinExistence type="predicted"/>
<dbReference type="RefSeq" id="WP_317721439.1">
    <property type="nucleotide sequence ID" value="NZ_JAWLVK010000001.1"/>
</dbReference>
<sequence length="117" mass="12430">MAGLFPNQIAAERAVSDKGGRCNACFAYLEPAPVPPVVAGESPREEDEQPSLGEPAEAEDADELAYPFCCYEPAEVTHEDLAAHLIGAAIRANTGHVDVLVEAFASSLLTDFNITKK</sequence>
<dbReference type="Proteomes" id="UP001186041">
    <property type="component" value="Unassembled WGS sequence"/>
</dbReference>
<organism evidence="2 3">
    <name type="scientific">Mycolicibacterium fortuitum</name>
    <name type="common">Mycobacterium fortuitum</name>
    <dbReference type="NCBI Taxonomy" id="1766"/>
    <lineage>
        <taxon>Bacteria</taxon>
        <taxon>Bacillati</taxon>
        <taxon>Actinomycetota</taxon>
        <taxon>Actinomycetes</taxon>
        <taxon>Mycobacteriales</taxon>
        <taxon>Mycobacteriaceae</taxon>
        <taxon>Mycolicibacterium</taxon>
    </lineage>
</organism>
<feature type="region of interest" description="Disordered" evidence="1">
    <location>
        <begin position="33"/>
        <end position="60"/>
    </location>
</feature>
<comment type="caution">
    <text evidence="2">The sequence shown here is derived from an EMBL/GenBank/DDBJ whole genome shotgun (WGS) entry which is preliminary data.</text>
</comment>
<dbReference type="EMBL" id="JAWLVV010000001">
    <property type="protein sequence ID" value="MDV7288721.1"/>
    <property type="molecule type" value="Genomic_DNA"/>
</dbReference>